<dbReference type="AlphaFoldDB" id="A0A0E9QAZ9"/>
<name>A0A0E9QAZ9_ANGAN</name>
<reference evidence="1" key="1">
    <citation type="submission" date="2014-11" db="EMBL/GenBank/DDBJ databases">
        <authorList>
            <person name="Amaro Gonzalez C."/>
        </authorList>
    </citation>
    <scope>NUCLEOTIDE SEQUENCE</scope>
</reference>
<protein>
    <submittedName>
        <fullName evidence="1">Uncharacterized protein</fullName>
    </submittedName>
</protein>
<accession>A0A0E9QAZ9</accession>
<evidence type="ECO:0000313" key="1">
    <source>
        <dbReference type="EMBL" id="JAH13505.1"/>
    </source>
</evidence>
<sequence>MPAVQCRHNVQFLVRSSFTQASWICEITNFFLKTSPTCYSTPKPVGRLSP</sequence>
<dbReference type="EMBL" id="GBXM01095072">
    <property type="protein sequence ID" value="JAH13505.1"/>
    <property type="molecule type" value="Transcribed_RNA"/>
</dbReference>
<reference evidence="1" key="2">
    <citation type="journal article" date="2015" name="Fish Shellfish Immunol.">
        <title>Early steps in the European eel (Anguilla anguilla)-Vibrio vulnificus interaction in the gills: Role of the RtxA13 toxin.</title>
        <authorList>
            <person name="Callol A."/>
            <person name="Pajuelo D."/>
            <person name="Ebbesson L."/>
            <person name="Teles M."/>
            <person name="MacKenzie S."/>
            <person name="Amaro C."/>
        </authorList>
    </citation>
    <scope>NUCLEOTIDE SEQUENCE</scope>
</reference>
<proteinExistence type="predicted"/>
<organism evidence="1">
    <name type="scientific">Anguilla anguilla</name>
    <name type="common">European freshwater eel</name>
    <name type="synonym">Muraena anguilla</name>
    <dbReference type="NCBI Taxonomy" id="7936"/>
    <lineage>
        <taxon>Eukaryota</taxon>
        <taxon>Metazoa</taxon>
        <taxon>Chordata</taxon>
        <taxon>Craniata</taxon>
        <taxon>Vertebrata</taxon>
        <taxon>Euteleostomi</taxon>
        <taxon>Actinopterygii</taxon>
        <taxon>Neopterygii</taxon>
        <taxon>Teleostei</taxon>
        <taxon>Anguilliformes</taxon>
        <taxon>Anguillidae</taxon>
        <taxon>Anguilla</taxon>
    </lineage>
</organism>